<name>A0AC35U238_9BILA</name>
<dbReference type="WBParaSite" id="RSKR_0000669300.1">
    <property type="protein sequence ID" value="RSKR_0000669300.1"/>
    <property type="gene ID" value="RSKR_0000669300"/>
</dbReference>
<sequence>MVRYWLIYVVVFAVFAFGEDKHPRLPKRNARIVTKDVIDFCQLNITNSCGREGQCMSKRSGNRCKCPEGWMGHGCRRPCQDIYKSCTQWVEHKRCEWAKPISPFFADNCPLSCGQCQSNGFSLPIPLPPILEHVSFMIGRWKTTTATGQRYPRNMDGPYTEVLDISITEVPAFDRPPLNFSCRAQSLSSKLVNTELGFITIKPFLEDTGFVEFDKPSHGPDKIGLEMASNTGIITIEEGVIKKDVVVLEMTHQKDYFNKFAVDVSMRIFKVDPSKRFLTEVSTVTFKDGRQQVWKKVFTKEFDYLNDF</sequence>
<evidence type="ECO:0000313" key="1">
    <source>
        <dbReference type="Proteomes" id="UP000095286"/>
    </source>
</evidence>
<accession>A0AC35U238</accession>
<reference evidence="2" key="1">
    <citation type="submission" date="2016-11" db="UniProtKB">
        <authorList>
            <consortium name="WormBaseParasite"/>
        </authorList>
    </citation>
    <scope>IDENTIFICATION</scope>
    <source>
        <strain evidence="2">KR3021</strain>
    </source>
</reference>
<protein>
    <submittedName>
        <fullName evidence="2">ShKT domain-containing protein</fullName>
    </submittedName>
</protein>
<proteinExistence type="predicted"/>
<dbReference type="Proteomes" id="UP000095286">
    <property type="component" value="Unplaced"/>
</dbReference>
<organism evidence="1 2">
    <name type="scientific">Rhabditophanes sp. KR3021</name>
    <dbReference type="NCBI Taxonomy" id="114890"/>
    <lineage>
        <taxon>Eukaryota</taxon>
        <taxon>Metazoa</taxon>
        <taxon>Ecdysozoa</taxon>
        <taxon>Nematoda</taxon>
        <taxon>Chromadorea</taxon>
        <taxon>Rhabditida</taxon>
        <taxon>Tylenchina</taxon>
        <taxon>Panagrolaimomorpha</taxon>
        <taxon>Strongyloidoidea</taxon>
        <taxon>Alloionematidae</taxon>
        <taxon>Rhabditophanes</taxon>
    </lineage>
</organism>
<evidence type="ECO:0000313" key="2">
    <source>
        <dbReference type="WBParaSite" id="RSKR_0000669300.1"/>
    </source>
</evidence>